<feature type="region of interest" description="Disordered" evidence="1">
    <location>
        <begin position="178"/>
        <end position="215"/>
    </location>
</feature>
<feature type="region of interest" description="Disordered" evidence="1">
    <location>
        <begin position="45"/>
        <end position="150"/>
    </location>
</feature>
<proteinExistence type="predicted"/>
<dbReference type="KEGG" id="mpp:MICPUCDRAFT_57008"/>
<feature type="compositionally biased region" description="Low complexity" evidence="1">
    <location>
        <begin position="347"/>
        <end position="356"/>
    </location>
</feature>
<dbReference type="Proteomes" id="UP000001876">
    <property type="component" value="Unassembled WGS sequence"/>
</dbReference>
<feature type="domain" description="UspA" evidence="2">
    <location>
        <begin position="270"/>
        <end position="318"/>
    </location>
</feature>
<dbReference type="SUPFAM" id="SSF52402">
    <property type="entry name" value="Adenine nucleotide alpha hydrolases-like"/>
    <property type="match status" value="1"/>
</dbReference>
<dbReference type="GeneID" id="9683083"/>
<dbReference type="AlphaFoldDB" id="C1MPR6"/>
<gene>
    <name evidence="3" type="ORF">MICPUCDRAFT_57008</name>
</gene>
<organism evidence="4">
    <name type="scientific">Micromonas pusilla (strain CCMP1545)</name>
    <name type="common">Picoplanktonic green alga</name>
    <dbReference type="NCBI Taxonomy" id="564608"/>
    <lineage>
        <taxon>Eukaryota</taxon>
        <taxon>Viridiplantae</taxon>
        <taxon>Chlorophyta</taxon>
        <taxon>Mamiellophyceae</taxon>
        <taxon>Mamiellales</taxon>
        <taxon>Mamiellaceae</taxon>
        <taxon>Micromonas</taxon>
    </lineage>
</organism>
<feature type="region of interest" description="Disordered" evidence="1">
    <location>
        <begin position="332"/>
        <end position="415"/>
    </location>
</feature>
<sequence>MSASVPSCLPRAIAALRGRVARVRALSSSSPVAAARAALFARPASTLSTTSPTTAPRARRRRVVVRARPSDNEWNVSAAAAAAGGGDGPGRSADTADARAEQLADDAEEAPRKKKLSDLSKFTSAPAAAASPEEKARVDPQLADDSEDEDQDVIAVSFSSADEDPDALLIVDETAEDAAAAAAEEAERGGEAGKPTPPRVGEEGTAAAKEASERRVAANRDRPIVARVLVEYGWKAEPDYQDRSPSAYFRGQTGYSKFYPPEARDYVYARHLMVAVDGTKESERAVEFTVEHLCRSGDLLHLMHVSVDTPPLPTSTTGAPNIIAGLEPQIGTSHHVHTPAPPRSKSESSSSRASSSELEDPRLPSSDPLPKRGESYDWHDSPLRGWSSTPNVWSDVSDADASPAPPEGGLWETRPMYDDTWAPNWLRQSRVRRPLVVARDV</sequence>
<dbReference type="InterPro" id="IPR014729">
    <property type="entry name" value="Rossmann-like_a/b/a_fold"/>
</dbReference>
<accession>C1MPR6</accession>
<reference evidence="3 4" key="1">
    <citation type="journal article" date="2009" name="Science">
        <title>Green evolution and dynamic adaptations revealed by genomes of the marine picoeukaryotes Micromonas.</title>
        <authorList>
            <person name="Worden A.Z."/>
            <person name="Lee J.H."/>
            <person name="Mock T."/>
            <person name="Rouze P."/>
            <person name="Simmons M.P."/>
            <person name="Aerts A.L."/>
            <person name="Allen A.E."/>
            <person name="Cuvelier M.L."/>
            <person name="Derelle E."/>
            <person name="Everett M.V."/>
            <person name="Foulon E."/>
            <person name="Grimwood J."/>
            <person name="Gundlach H."/>
            <person name="Henrissat B."/>
            <person name="Napoli C."/>
            <person name="McDonald S.M."/>
            <person name="Parker M.S."/>
            <person name="Rombauts S."/>
            <person name="Salamov A."/>
            <person name="Von Dassow P."/>
            <person name="Badger J.H."/>
            <person name="Coutinho P.M."/>
            <person name="Demir E."/>
            <person name="Dubchak I."/>
            <person name="Gentemann C."/>
            <person name="Eikrem W."/>
            <person name="Gready J.E."/>
            <person name="John U."/>
            <person name="Lanier W."/>
            <person name="Lindquist E.A."/>
            <person name="Lucas S."/>
            <person name="Mayer K.F."/>
            <person name="Moreau H."/>
            <person name="Not F."/>
            <person name="Otillar R."/>
            <person name="Panaud O."/>
            <person name="Pangilinan J."/>
            <person name="Paulsen I."/>
            <person name="Piegu B."/>
            <person name="Poliakov A."/>
            <person name="Robbens S."/>
            <person name="Schmutz J."/>
            <person name="Toulza E."/>
            <person name="Wyss T."/>
            <person name="Zelensky A."/>
            <person name="Zhou K."/>
            <person name="Armbrust E.V."/>
            <person name="Bhattacharya D."/>
            <person name="Goodenough U.W."/>
            <person name="Van de Peer Y."/>
            <person name="Grigoriev I.V."/>
        </authorList>
    </citation>
    <scope>NUCLEOTIDE SEQUENCE [LARGE SCALE GENOMIC DNA]</scope>
    <source>
        <strain evidence="3 4">CCMP1545</strain>
    </source>
</reference>
<protein>
    <submittedName>
        <fullName evidence="3">Predicted protein</fullName>
    </submittedName>
</protein>
<dbReference type="OrthoDB" id="843225at2759"/>
<dbReference type="EMBL" id="GG663738">
    <property type="protein sequence ID" value="EEH57581.1"/>
    <property type="molecule type" value="Genomic_DNA"/>
</dbReference>
<dbReference type="InterPro" id="IPR006016">
    <property type="entry name" value="UspA"/>
</dbReference>
<dbReference type="Gene3D" id="3.40.50.620">
    <property type="entry name" value="HUPs"/>
    <property type="match status" value="1"/>
</dbReference>
<evidence type="ECO:0000313" key="3">
    <source>
        <dbReference type="EMBL" id="EEH57581.1"/>
    </source>
</evidence>
<keyword evidence="4" id="KW-1185">Reference proteome</keyword>
<feature type="compositionally biased region" description="Basic and acidic residues" evidence="1">
    <location>
        <begin position="369"/>
        <end position="382"/>
    </location>
</feature>
<dbReference type="Pfam" id="PF00582">
    <property type="entry name" value="Usp"/>
    <property type="match status" value="1"/>
</dbReference>
<evidence type="ECO:0000259" key="2">
    <source>
        <dbReference type="Pfam" id="PF00582"/>
    </source>
</evidence>
<evidence type="ECO:0000313" key="4">
    <source>
        <dbReference type="Proteomes" id="UP000001876"/>
    </source>
</evidence>
<evidence type="ECO:0000256" key="1">
    <source>
        <dbReference type="SAM" id="MobiDB-lite"/>
    </source>
</evidence>
<feature type="compositionally biased region" description="Low complexity" evidence="1">
    <location>
        <begin position="45"/>
        <end position="56"/>
    </location>
</feature>
<dbReference type="RefSeq" id="XP_003057630.1">
    <property type="nucleotide sequence ID" value="XM_003057584.1"/>
</dbReference>
<name>C1MPR6_MICPC</name>